<dbReference type="EMBL" id="AP013066">
    <property type="protein sequence ID" value="BAN35932.1"/>
    <property type="molecule type" value="Genomic_DNA"/>
</dbReference>
<dbReference type="PROSITE" id="PS00409">
    <property type="entry name" value="PROKAR_NTER_METHYL"/>
    <property type="match status" value="1"/>
</dbReference>
<dbReference type="RefSeq" id="WP_023506945.1">
    <property type="nucleotide sequence ID" value="NC_022357.1"/>
</dbReference>
<dbReference type="HOGENOM" id="CLU_084761_5_0_4"/>
<keyword evidence="5" id="KW-0997">Cell inner membrane</keyword>
<evidence type="ECO:0000256" key="11">
    <source>
        <dbReference type="SAM" id="Phobius"/>
    </source>
</evidence>
<keyword evidence="14" id="KW-1185">Reference proteome</keyword>
<dbReference type="Pfam" id="PF12019">
    <property type="entry name" value="GspH"/>
    <property type="match status" value="1"/>
</dbReference>
<feature type="transmembrane region" description="Helical" evidence="11">
    <location>
        <begin position="12"/>
        <end position="34"/>
    </location>
</feature>
<keyword evidence="4" id="KW-0488">Methylation</keyword>
<evidence type="ECO:0000256" key="7">
    <source>
        <dbReference type="ARBA" id="ARBA00022989"/>
    </source>
</evidence>
<gene>
    <name evidence="13" type="ORF">SCD_n02123</name>
</gene>
<dbReference type="InterPro" id="IPR022346">
    <property type="entry name" value="T2SS_GspH"/>
</dbReference>
<keyword evidence="7 11" id="KW-1133">Transmembrane helix</keyword>
<dbReference type="GO" id="GO:0015628">
    <property type="term" value="P:protein secretion by the type II secretion system"/>
    <property type="evidence" value="ECO:0007669"/>
    <property type="project" value="InterPro"/>
</dbReference>
<dbReference type="SUPFAM" id="SSF54523">
    <property type="entry name" value="Pili subunits"/>
    <property type="match status" value="1"/>
</dbReference>
<comment type="subcellular location">
    <subcellularLocation>
        <location evidence="1">Cell inner membrane</location>
        <topology evidence="1">Single-pass membrane protein</topology>
    </subcellularLocation>
</comment>
<dbReference type="Gene3D" id="3.30.700.10">
    <property type="entry name" value="Glycoprotein, Type 4 Pilin"/>
    <property type="match status" value="1"/>
</dbReference>
<feature type="domain" description="General secretion pathway GspH" evidence="12">
    <location>
        <begin position="47"/>
        <end position="152"/>
    </location>
</feature>
<evidence type="ECO:0000313" key="14">
    <source>
        <dbReference type="Proteomes" id="UP000015559"/>
    </source>
</evidence>
<evidence type="ECO:0000256" key="1">
    <source>
        <dbReference type="ARBA" id="ARBA00004377"/>
    </source>
</evidence>
<dbReference type="GO" id="GO:0015627">
    <property type="term" value="C:type II protein secretion system complex"/>
    <property type="evidence" value="ECO:0007669"/>
    <property type="project" value="InterPro"/>
</dbReference>
<keyword evidence="3" id="KW-1003">Cell membrane</keyword>
<dbReference type="InterPro" id="IPR045584">
    <property type="entry name" value="Pilin-like"/>
</dbReference>
<proteinExistence type="inferred from homology"/>
<accession>S6B5X9</accession>
<dbReference type="STRING" id="1163617.SCD_n02123"/>
<evidence type="ECO:0000259" key="12">
    <source>
        <dbReference type="Pfam" id="PF12019"/>
    </source>
</evidence>
<dbReference type="Proteomes" id="UP000015559">
    <property type="component" value="Chromosome"/>
</dbReference>
<protein>
    <recommendedName>
        <fullName evidence="2">Type II secretion system protein H</fullName>
    </recommendedName>
    <alternativeName>
        <fullName evidence="10">General secretion pathway protein H</fullName>
    </alternativeName>
</protein>
<dbReference type="KEGG" id="sdr:SCD_n02123"/>
<keyword evidence="6 11" id="KW-0812">Transmembrane</keyword>
<evidence type="ECO:0000256" key="5">
    <source>
        <dbReference type="ARBA" id="ARBA00022519"/>
    </source>
</evidence>
<dbReference type="InterPro" id="IPR012902">
    <property type="entry name" value="N_methyl_site"/>
</dbReference>
<comment type="similarity">
    <text evidence="9">Belongs to the GSP H family.</text>
</comment>
<evidence type="ECO:0000256" key="8">
    <source>
        <dbReference type="ARBA" id="ARBA00023136"/>
    </source>
</evidence>
<reference evidence="13 14" key="1">
    <citation type="journal article" date="2012" name="Appl. Environ. Microbiol.">
        <title>Draft genome sequence of a psychrotolerant sulfur-oxidizing bacterium, Sulfuricella denitrificans skB26, and proteomic insights into cold adaptation.</title>
        <authorList>
            <person name="Watanabe T."/>
            <person name="Kojima H."/>
            <person name="Fukui M."/>
        </authorList>
    </citation>
    <scope>NUCLEOTIDE SEQUENCE [LARGE SCALE GENOMIC DNA]</scope>
    <source>
        <strain evidence="14">skB26</strain>
    </source>
</reference>
<evidence type="ECO:0000256" key="6">
    <source>
        <dbReference type="ARBA" id="ARBA00022692"/>
    </source>
</evidence>
<keyword evidence="8 11" id="KW-0472">Membrane</keyword>
<evidence type="ECO:0000256" key="3">
    <source>
        <dbReference type="ARBA" id="ARBA00022475"/>
    </source>
</evidence>
<evidence type="ECO:0000256" key="4">
    <source>
        <dbReference type="ARBA" id="ARBA00022481"/>
    </source>
</evidence>
<dbReference type="AlphaFoldDB" id="S6B5X9"/>
<sequence>MTANHTHNSGFTLIELMITIALLGILSSFAIPSYRIWIQNTQIRGGAEAILNGIQLARSEAVQRNTNTQFVLGSKADWTVQTAAGTTIQTRTSQDGSPNVTVAVTPAGATTITFNAFGRVQNANAINRIDVDSSVLNTADSREMRITIGAGGNIRMCDPNLTVSSPNDPRAC</sequence>
<dbReference type="Pfam" id="PF07963">
    <property type="entry name" value="N_methyl"/>
    <property type="match status" value="1"/>
</dbReference>
<evidence type="ECO:0000256" key="10">
    <source>
        <dbReference type="ARBA" id="ARBA00030775"/>
    </source>
</evidence>
<evidence type="ECO:0000256" key="9">
    <source>
        <dbReference type="ARBA" id="ARBA00025772"/>
    </source>
</evidence>
<evidence type="ECO:0000256" key="2">
    <source>
        <dbReference type="ARBA" id="ARBA00021549"/>
    </source>
</evidence>
<dbReference type="NCBIfam" id="TIGR02532">
    <property type="entry name" value="IV_pilin_GFxxxE"/>
    <property type="match status" value="1"/>
</dbReference>
<name>S6B5X9_SULDS</name>
<dbReference type="GO" id="GO:0005886">
    <property type="term" value="C:plasma membrane"/>
    <property type="evidence" value="ECO:0007669"/>
    <property type="project" value="UniProtKB-SubCell"/>
</dbReference>
<evidence type="ECO:0000313" key="13">
    <source>
        <dbReference type="EMBL" id="BAN35932.1"/>
    </source>
</evidence>
<organism evidence="13 14">
    <name type="scientific">Sulfuricella denitrificans (strain DSM 22764 / NBRC 105220 / skB26)</name>
    <dbReference type="NCBI Taxonomy" id="1163617"/>
    <lineage>
        <taxon>Bacteria</taxon>
        <taxon>Pseudomonadati</taxon>
        <taxon>Pseudomonadota</taxon>
        <taxon>Betaproteobacteria</taxon>
        <taxon>Nitrosomonadales</taxon>
        <taxon>Sulfuricellaceae</taxon>
        <taxon>Sulfuricella</taxon>
    </lineage>
</organism>
<dbReference type="eggNOG" id="COG4970">
    <property type="taxonomic scope" value="Bacteria"/>
</dbReference>